<feature type="region of interest" description="Disordered" evidence="2">
    <location>
        <begin position="575"/>
        <end position="595"/>
    </location>
</feature>
<feature type="region of interest" description="Disordered" evidence="2">
    <location>
        <begin position="607"/>
        <end position="662"/>
    </location>
</feature>
<feature type="compositionally biased region" description="Basic and acidic residues" evidence="2">
    <location>
        <begin position="77"/>
        <end position="89"/>
    </location>
</feature>
<feature type="region of interest" description="Disordered" evidence="2">
    <location>
        <begin position="550"/>
        <end position="569"/>
    </location>
</feature>
<reference evidence="4 5" key="1">
    <citation type="journal article" date="2018" name="Mol. Biol. Evol.">
        <title>Broad Genomic Sampling Reveals a Smut Pathogenic Ancestry of the Fungal Clade Ustilaginomycotina.</title>
        <authorList>
            <person name="Kijpornyongpan T."/>
            <person name="Mondo S.J."/>
            <person name="Barry K."/>
            <person name="Sandor L."/>
            <person name="Lee J."/>
            <person name="Lipzen A."/>
            <person name="Pangilinan J."/>
            <person name="LaButti K."/>
            <person name="Hainaut M."/>
            <person name="Henrissat B."/>
            <person name="Grigoriev I.V."/>
            <person name="Spatafora J.W."/>
            <person name="Aime M.C."/>
        </authorList>
    </citation>
    <scope>NUCLEOTIDE SEQUENCE [LARGE SCALE GENOMIC DNA]</scope>
    <source>
        <strain evidence="4 5">MCA 5214</strain>
    </source>
</reference>
<proteinExistence type="predicted"/>
<dbReference type="CDD" id="cd23024">
    <property type="entry name" value="zf-HIT_ZNHIT2-3"/>
    <property type="match status" value="1"/>
</dbReference>
<feature type="region of interest" description="Disordered" evidence="2">
    <location>
        <begin position="120"/>
        <end position="155"/>
    </location>
</feature>
<dbReference type="STRING" id="1569628.A0A316UYT4"/>
<dbReference type="SUPFAM" id="SSF144232">
    <property type="entry name" value="HIT/MYND zinc finger-like"/>
    <property type="match status" value="1"/>
</dbReference>
<gene>
    <name evidence="4" type="ORF">BDZ90DRAFT_231074</name>
</gene>
<name>A0A316UYT4_9BASI</name>
<dbReference type="InterPro" id="IPR007529">
    <property type="entry name" value="Znf_HIT"/>
</dbReference>
<evidence type="ECO:0000256" key="2">
    <source>
        <dbReference type="SAM" id="MobiDB-lite"/>
    </source>
</evidence>
<feature type="region of interest" description="Disordered" evidence="2">
    <location>
        <begin position="77"/>
        <end position="105"/>
    </location>
</feature>
<keyword evidence="5" id="KW-1185">Reference proteome</keyword>
<protein>
    <recommendedName>
        <fullName evidence="3">HIT-type domain-containing protein</fullName>
    </recommendedName>
</protein>
<evidence type="ECO:0000259" key="3">
    <source>
        <dbReference type="PROSITE" id="PS51083"/>
    </source>
</evidence>
<dbReference type="GO" id="GO:0008270">
    <property type="term" value="F:zinc ion binding"/>
    <property type="evidence" value="ECO:0007669"/>
    <property type="project" value="UniProtKB-UniRule"/>
</dbReference>
<dbReference type="Proteomes" id="UP000245884">
    <property type="component" value="Unassembled WGS sequence"/>
</dbReference>
<dbReference type="OrthoDB" id="18412at2759"/>
<organism evidence="4 5">
    <name type="scientific">Jaminaea rosea</name>
    <dbReference type="NCBI Taxonomy" id="1569628"/>
    <lineage>
        <taxon>Eukaryota</taxon>
        <taxon>Fungi</taxon>
        <taxon>Dikarya</taxon>
        <taxon>Basidiomycota</taxon>
        <taxon>Ustilaginomycotina</taxon>
        <taxon>Exobasidiomycetes</taxon>
        <taxon>Microstromatales</taxon>
        <taxon>Microstromatales incertae sedis</taxon>
        <taxon>Jaminaea</taxon>
    </lineage>
</organism>
<keyword evidence="1" id="KW-0479">Metal-binding</keyword>
<evidence type="ECO:0000256" key="1">
    <source>
        <dbReference type="PROSITE-ProRule" id="PRU00453"/>
    </source>
</evidence>
<feature type="region of interest" description="Disordered" evidence="2">
    <location>
        <begin position="1"/>
        <end position="22"/>
    </location>
</feature>
<keyword evidence="1" id="KW-0862">Zinc</keyword>
<dbReference type="Pfam" id="PF04438">
    <property type="entry name" value="zf-HIT"/>
    <property type="match status" value="1"/>
</dbReference>
<dbReference type="InterPro" id="IPR039646">
    <property type="entry name" value="ZNHIT2"/>
</dbReference>
<evidence type="ECO:0000313" key="5">
    <source>
        <dbReference type="Proteomes" id="UP000245884"/>
    </source>
</evidence>
<feature type="domain" description="HIT-type" evidence="3">
    <location>
        <begin position="32"/>
        <end position="66"/>
    </location>
</feature>
<sequence length="662" mass="71730">MPLRIPSGTDVQPAPIQIASRSSPSVSATTTCALCHSRPSKYTCPTCNSPYCSLACYKDEAKHRACVQAFGQREEDEIRSVSAKEKARDDEDEDSGVTSEQQQERRKVLDLLRKWQLGGDQTMSDLPQGYQEGSGNDDDDASIASSDPSIDASQLPENDEALLAMLTDEQRAIFFDAIDVSQGKQRSQGQAQAGSDRAKKLWDRIVEDERRRNQRREAAEVEDSLTPLHTRHKAANLWWLLQDVARQPDSADFSGKVAALDSAQKRPTTSTAGLGLAWNCACLLLAYTYTLLHLDIPSFTSLIEGDGGASYEHLASHSLRLLQRLAPFVLPMKTDSSESRLLIDSPSAASAYLLSKLGDTDRSQRPSALILELWTRAASLWISSKAVLVSDAARLPRSSKTSVALGDIWTLCQWGIANKHLLPAGVSKKTLQMASHKLVFLAAQVGRLAQTPATGGQGSATVQQQLVLGKDLESLLPSRDGQSSIAALSSAHNSADEDQVVVRTKRRREAKTMADEILALRQEVMALEDEERQQAAWRLMSGDVTPSIVKPENRVNVSKEDTTRSQRPAIEVVEQDGDHEGSAAPAAPASTDVPFADQGRDLHLQAANTGTVEEADSRASRHPAAASSTSPQAPAKASFASLRKARAERSAAVRLTPSEAAD</sequence>
<keyword evidence="1" id="KW-0863">Zinc-finger</keyword>
<dbReference type="Gene3D" id="3.30.60.190">
    <property type="match status" value="1"/>
</dbReference>
<feature type="compositionally biased region" description="Low complexity" evidence="2">
    <location>
        <begin position="142"/>
        <end position="153"/>
    </location>
</feature>
<dbReference type="GeneID" id="37027531"/>
<feature type="compositionally biased region" description="Basic and acidic residues" evidence="2">
    <location>
        <begin position="551"/>
        <end position="564"/>
    </location>
</feature>
<dbReference type="PANTHER" id="PTHR15555:SF0">
    <property type="entry name" value="ZINC FINGER HIT DOMAIN-CONTAINING PROTEIN 2"/>
    <property type="match status" value="1"/>
</dbReference>
<dbReference type="RefSeq" id="XP_025363685.1">
    <property type="nucleotide sequence ID" value="XM_025505708.1"/>
</dbReference>
<dbReference type="AlphaFoldDB" id="A0A316UYT4"/>
<accession>A0A316UYT4</accession>
<dbReference type="PANTHER" id="PTHR15555">
    <property type="entry name" value="ZINC FINGER HIT DOMAIN CONTAINING PROTEIN 2 PROTEIN FON -RELATED"/>
    <property type="match status" value="1"/>
</dbReference>
<dbReference type="EMBL" id="KZ819664">
    <property type="protein sequence ID" value="PWN29073.1"/>
    <property type="molecule type" value="Genomic_DNA"/>
</dbReference>
<feature type="compositionally biased region" description="Low complexity" evidence="2">
    <location>
        <begin position="622"/>
        <end position="638"/>
    </location>
</feature>
<dbReference type="PROSITE" id="PS51083">
    <property type="entry name" value="ZF_HIT"/>
    <property type="match status" value="1"/>
</dbReference>
<evidence type="ECO:0000313" key="4">
    <source>
        <dbReference type="EMBL" id="PWN29073.1"/>
    </source>
</evidence>